<keyword evidence="13" id="KW-0539">Nucleus</keyword>
<name>A0A182YKJ1_ANOST</name>
<evidence type="ECO:0000256" key="14">
    <source>
        <dbReference type="ARBA" id="ARBA00030396"/>
    </source>
</evidence>
<feature type="region of interest" description="Disordered" evidence="15">
    <location>
        <begin position="196"/>
        <end position="403"/>
    </location>
</feature>
<dbReference type="EnsemblMetazoa" id="ASTEI08977-RA">
    <property type="protein sequence ID" value="ASTEI08977-PA"/>
    <property type="gene ID" value="ASTEI08977"/>
</dbReference>
<evidence type="ECO:0000313" key="16">
    <source>
        <dbReference type="EnsemblMetazoa" id="ASTEI08977-PA"/>
    </source>
</evidence>
<feature type="compositionally biased region" description="Basic and acidic residues" evidence="15">
    <location>
        <begin position="349"/>
        <end position="358"/>
    </location>
</feature>
<keyword evidence="5" id="KW-0645">Protease</keyword>
<dbReference type="PANTHER" id="PTHR21220">
    <property type="entry name" value="DNA-DEPENDENT METALLOPROTEASE SPRTN"/>
    <property type="match status" value="1"/>
</dbReference>
<evidence type="ECO:0000256" key="6">
    <source>
        <dbReference type="ARBA" id="ARBA00022723"/>
    </source>
</evidence>
<feature type="compositionally biased region" description="Polar residues" evidence="15">
    <location>
        <begin position="229"/>
        <end position="243"/>
    </location>
</feature>
<feature type="region of interest" description="Disordered" evidence="15">
    <location>
        <begin position="537"/>
        <end position="593"/>
    </location>
</feature>
<evidence type="ECO:0000256" key="9">
    <source>
        <dbReference type="ARBA" id="ARBA00022801"/>
    </source>
</evidence>
<dbReference type="VEuPathDB" id="VectorBase:ASTEI20_035433"/>
<evidence type="ECO:0000256" key="1">
    <source>
        <dbReference type="ARBA" id="ARBA00004123"/>
    </source>
</evidence>
<feature type="compositionally biased region" description="Polar residues" evidence="15">
    <location>
        <begin position="210"/>
        <end position="220"/>
    </location>
</feature>
<dbReference type="GO" id="GO:0006508">
    <property type="term" value="P:proteolysis"/>
    <property type="evidence" value="ECO:0007669"/>
    <property type="project" value="UniProtKB-KW"/>
</dbReference>
<dbReference type="Proteomes" id="UP000076408">
    <property type="component" value="Unassembled WGS sequence"/>
</dbReference>
<keyword evidence="9" id="KW-0378">Hydrolase</keyword>
<dbReference type="InterPro" id="IPR006640">
    <property type="entry name" value="SprT-like_domain"/>
</dbReference>
<feature type="compositionally biased region" description="Low complexity" evidence="15">
    <location>
        <begin position="363"/>
        <end position="384"/>
    </location>
</feature>
<keyword evidence="4" id="KW-0158">Chromosome</keyword>
<dbReference type="PROSITE" id="PS51908">
    <property type="entry name" value="ZF_UBZ4"/>
    <property type="match status" value="1"/>
</dbReference>
<dbReference type="GO" id="GO:0004222">
    <property type="term" value="F:metalloendopeptidase activity"/>
    <property type="evidence" value="ECO:0007669"/>
    <property type="project" value="InterPro"/>
</dbReference>
<evidence type="ECO:0000256" key="4">
    <source>
        <dbReference type="ARBA" id="ARBA00022454"/>
    </source>
</evidence>
<feature type="compositionally biased region" description="Low complexity" evidence="15">
    <location>
        <begin position="565"/>
        <end position="583"/>
    </location>
</feature>
<dbReference type="Pfam" id="PF10263">
    <property type="entry name" value="SprT-like"/>
    <property type="match status" value="1"/>
</dbReference>
<evidence type="ECO:0000256" key="3">
    <source>
        <dbReference type="ARBA" id="ARBA00010724"/>
    </source>
</evidence>
<evidence type="ECO:0000256" key="11">
    <source>
        <dbReference type="ARBA" id="ARBA00023049"/>
    </source>
</evidence>
<dbReference type="GO" id="GO:0008270">
    <property type="term" value="F:zinc ion binding"/>
    <property type="evidence" value="ECO:0007669"/>
    <property type="project" value="UniProtKB-KW"/>
</dbReference>
<dbReference type="SMART" id="SM00731">
    <property type="entry name" value="SprT"/>
    <property type="match status" value="1"/>
</dbReference>
<keyword evidence="12" id="KW-0234">DNA repair</keyword>
<dbReference type="GO" id="GO:0006281">
    <property type="term" value="P:DNA repair"/>
    <property type="evidence" value="ECO:0007669"/>
    <property type="project" value="UniProtKB-KW"/>
</dbReference>
<keyword evidence="7" id="KW-0227">DNA damage</keyword>
<evidence type="ECO:0000256" key="10">
    <source>
        <dbReference type="ARBA" id="ARBA00022833"/>
    </source>
</evidence>
<reference evidence="17" key="1">
    <citation type="journal article" date="2014" name="Genome Biol.">
        <title>Genome analysis of a major urban malaria vector mosquito, Anopheles stephensi.</title>
        <authorList>
            <person name="Jiang X."/>
            <person name="Peery A."/>
            <person name="Hall A.B."/>
            <person name="Sharma A."/>
            <person name="Chen X.G."/>
            <person name="Waterhouse R.M."/>
            <person name="Komissarov A."/>
            <person name="Riehle M.M."/>
            <person name="Shouche Y."/>
            <person name="Sharakhova M.V."/>
            <person name="Lawson D."/>
            <person name="Pakpour N."/>
            <person name="Arensburger P."/>
            <person name="Davidson V.L."/>
            <person name="Eiglmeier K."/>
            <person name="Emrich S."/>
            <person name="George P."/>
            <person name="Kennedy R.C."/>
            <person name="Mane S.P."/>
            <person name="Maslen G."/>
            <person name="Oringanje C."/>
            <person name="Qi Y."/>
            <person name="Settlage R."/>
            <person name="Tojo M."/>
            <person name="Tubio J.M."/>
            <person name="Unger M.F."/>
            <person name="Wang B."/>
            <person name="Vernick K.D."/>
            <person name="Ribeiro J.M."/>
            <person name="James A.A."/>
            <person name="Michel K."/>
            <person name="Riehle M.A."/>
            <person name="Luckhart S."/>
            <person name="Sharakhov I.V."/>
            <person name="Tu Z."/>
        </authorList>
    </citation>
    <scope>NUCLEOTIDE SEQUENCE [LARGE SCALE GENOMIC DNA]</scope>
    <source>
        <strain evidence="17">Indian</strain>
    </source>
</reference>
<dbReference type="GO" id="GO:0003697">
    <property type="term" value="F:single-stranded DNA binding"/>
    <property type="evidence" value="ECO:0007669"/>
    <property type="project" value="InterPro"/>
</dbReference>
<dbReference type="Gene3D" id="3.30.160.60">
    <property type="entry name" value="Classic Zinc Finger"/>
    <property type="match status" value="1"/>
</dbReference>
<dbReference type="AlphaFoldDB" id="A0A182YKJ1"/>
<keyword evidence="11" id="KW-0482">Metalloprotease</keyword>
<dbReference type="STRING" id="30069.A0A182YKJ1"/>
<dbReference type="GO" id="GO:0031593">
    <property type="term" value="F:polyubiquitin modification-dependent protein binding"/>
    <property type="evidence" value="ECO:0007669"/>
    <property type="project" value="TreeGrafter"/>
</dbReference>
<evidence type="ECO:0000256" key="15">
    <source>
        <dbReference type="SAM" id="MobiDB-lite"/>
    </source>
</evidence>
<feature type="compositionally biased region" description="Polar residues" evidence="15">
    <location>
        <begin position="541"/>
        <end position="550"/>
    </location>
</feature>
<dbReference type="InterPro" id="IPR055220">
    <property type="entry name" value="SPRTN_ZBD"/>
</dbReference>
<dbReference type="GO" id="GO:0005634">
    <property type="term" value="C:nucleus"/>
    <property type="evidence" value="ECO:0007669"/>
    <property type="project" value="UniProtKB-SubCell"/>
</dbReference>
<dbReference type="PANTHER" id="PTHR21220:SF0">
    <property type="entry name" value="DNA-DEPENDENT METALLOPROTEASE SPRTN"/>
    <property type="match status" value="1"/>
</dbReference>
<evidence type="ECO:0000256" key="12">
    <source>
        <dbReference type="ARBA" id="ARBA00023204"/>
    </source>
</evidence>
<evidence type="ECO:0000256" key="8">
    <source>
        <dbReference type="ARBA" id="ARBA00022771"/>
    </source>
</evidence>
<evidence type="ECO:0000256" key="2">
    <source>
        <dbReference type="ARBA" id="ARBA00004286"/>
    </source>
</evidence>
<keyword evidence="17" id="KW-1185">Reference proteome</keyword>
<proteinExistence type="inferred from homology"/>
<accession>A0A182YKJ1</accession>
<dbReference type="SMART" id="SM00734">
    <property type="entry name" value="ZnF_Rad18"/>
    <property type="match status" value="2"/>
</dbReference>
<dbReference type="InterPro" id="IPR044245">
    <property type="entry name" value="Spartan"/>
</dbReference>
<comment type="subcellular location">
    <subcellularLocation>
        <location evidence="2">Chromosome</location>
    </subcellularLocation>
    <subcellularLocation>
        <location evidence="1">Nucleus</location>
    </subcellularLocation>
</comment>
<evidence type="ECO:0000256" key="13">
    <source>
        <dbReference type="ARBA" id="ARBA00023242"/>
    </source>
</evidence>
<evidence type="ECO:0000313" key="17">
    <source>
        <dbReference type="Proteomes" id="UP000076408"/>
    </source>
</evidence>
<dbReference type="VEuPathDB" id="VectorBase:ASTE005576"/>
<feature type="compositionally biased region" description="Low complexity" evidence="15">
    <location>
        <begin position="244"/>
        <end position="258"/>
    </location>
</feature>
<evidence type="ECO:0000256" key="5">
    <source>
        <dbReference type="ARBA" id="ARBA00022670"/>
    </source>
</evidence>
<keyword evidence="8" id="KW-0863">Zinc-finger</keyword>
<dbReference type="GO" id="GO:0005694">
    <property type="term" value="C:chromosome"/>
    <property type="evidence" value="ECO:0007669"/>
    <property type="project" value="UniProtKB-SubCell"/>
</dbReference>
<dbReference type="OMA" id="AYKTHIW"/>
<comment type="similarity">
    <text evidence="3">Belongs to the Spartan family.</text>
</comment>
<dbReference type="VEuPathDB" id="VectorBase:ASTEI08977"/>
<keyword evidence="6" id="KW-0479">Metal-binding</keyword>
<reference evidence="16" key="2">
    <citation type="submission" date="2020-05" db="UniProtKB">
        <authorList>
            <consortium name="EnsemblMetazoa"/>
        </authorList>
    </citation>
    <scope>IDENTIFICATION</scope>
    <source>
        <strain evidence="16">Indian</strain>
    </source>
</reference>
<dbReference type="Pfam" id="PF22934">
    <property type="entry name" value="SPRTN_ZBD"/>
    <property type="match status" value="1"/>
</dbReference>
<protein>
    <recommendedName>
        <fullName evidence="14">Protein with SprT-like domain at the N terminus</fullName>
    </recommendedName>
</protein>
<keyword evidence="10" id="KW-0862">Zinc</keyword>
<evidence type="ECO:0000256" key="7">
    <source>
        <dbReference type="ARBA" id="ARBA00022763"/>
    </source>
</evidence>
<sequence>MGKDLNSTQNLVHPDWEILDPTPDIYSLFPLFNQKFFQSRLSCVQLEWSKKMYNCAGICYQRSNRLGKSCIIRLSEPLLKLRPRKDLIQTLLHEMIHAYCFVLGIREGNGGHGPTFKKIMNGINKIAGTNITVYHTFHDEVDLYKTHWWKCNGPCQHKHPFYGLVKRTTNRKPGSYDFWWNEHKLTCGGEFIKIREPSPKRKRANKENAVGSSLTPSQGRSYDPKQKATPPSQKNVISNYFNNSTSTSISPKKPTYTPGAKPNFGGGTLVLRKPPTAQTRPVIPKVEHPPGTSRKVGNGTIRTPPEGNLRNVKQFKDLTSDEDEPPKRPAPPIPVFTGTGFVLGSADSSGERRSRLLDKFPVPTSSSGSSGSGGSSSRTKPTSSKKPRIEVKPEPSSSTSNTMESILLSDDSDDIFDAIDLTALDNIKKERTESIRREIVDSFENDEMDEIVLIDNEYDDELADEEALSMIDDTLLDRSVMDELFNESDELIEDFNRTNAKIKIENPDDEIVSCPMCLAKMTRGRIGDHLNQCYSLISGEPNPSTRQPSQVPRARNTKPSDTNQPSTSKATTPARTASASTTAKSKKKSRASDLITAQEQLLRECGYTEQDIANVLEDASVEDMPAPSMNALREQVLRDCGYTDADIRRVLDDGSPVESASNEVEFVSEIESCECPICGRSVTLNLINQHLDQCLIK</sequence>
<dbReference type="InterPro" id="IPR006642">
    <property type="entry name" value="Rad18_UBZ4"/>
</dbReference>
<organism evidence="16 17">
    <name type="scientific">Anopheles stephensi</name>
    <name type="common">Indo-Pakistan malaria mosquito</name>
    <dbReference type="NCBI Taxonomy" id="30069"/>
    <lineage>
        <taxon>Eukaryota</taxon>
        <taxon>Metazoa</taxon>
        <taxon>Ecdysozoa</taxon>
        <taxon>Arthropoda</taxon>
        <taxon>Hexapoda</taxon>
        <taxon>Insecta</taxon>
        <taxon>Pterygota</taxon>
        <taxon>Neoptera</taxon>
        <taxon>Endopterygota</taxon>
        <taxon>Diptera</taxon>
        <taxon>Nematocera</taxon>
        <taxon>Culicoidea</taxon>
        <taxon>Culicidae</taxon>
        <taxon>Anophelinae</taxon>
        <taxon>Anopheles</taxon>
    </lineage>
</organism>